<reference evidence="12 13" key="1">
    <citation type="submission" date="2016-07" db="EMBL/GenBank/DDBJ databases">
        <title>Draft Genome Sequence of Methylobrevis pamukkalensis PK2.</title>
        <authorList>
            <person name="Vasilenko O.V."/>
            <person name="Doronina N.V."/>
            <person name="Shmareva M.N."/>
            <person name="Tarlachkov S.V."/>
            <person name="Mustakhimov I."/>
            <person name="Trotsenko Y.A."/>
        </authorList>
    </citation>
    <scope>NUCLEOTIDE SEQUENCE [LARGE SCALE GENOMIC DNA]</scope>
    <source>
        <strain evidence="12 13">PK2</strain>
    </source>
</reference>
<evidence type="ECO:0000256" key="3">
    <source>
        <dbReference type="ARBA" id="ARBA00022448"/>
    </source>
</evidence>
<dbReference type="GO" id="GO:0005886">
    <property type="term" value="C:plasma membrane"/>
    <property type="evidence" value="ECO:0007669"/>
    <property type="project" value="UniProtKB-SubCell"/>
</dbReference>
<dbReference type="InterPro" id="IPR050739">
    <property type="entry name" value="MFP"/>
</dbReference>
<dbReference type="InterPro" id="IPR010129">
    <property type="entry name" value="T1SS_HlyD"/>
</dbReference>
<keyword evidence="13" id="KW-1185">Reference proteome</keyword>
<dbReference type="Gene3D" id="2.40.30.170">
    <property type="match status" value="1"/>
</dbReference>
<dbReference type="EMBL" id="MCRJ01000244">
    <property type="protein sequence ID" value="ODN65958.1"/>
    <property type="molecule type" value="Genomic_DNA"/>
</dbReference>
<evidence type="ECO:0000256" key="7">
    <source>
        <dbReference type="ARBA" id="ARBA00022989"/>
    </source>
</evidence>
<evidence type="ECO:0000256" key="5">
    <source>
        <dbReference type="ARBA" id="ARBA00022519"/>
    </source>
</evidence>
<dbReference type="InterPro" id="IPR058781">
    <property type="entry name" value="HH_AprE-like"/>
</dbReference>
<comment type="caution">
    <text evidence="12">The sequence shown here is derived from an EMBL/GenBank/DDBJ whole genome shotgun (WGS) entry which is preliminary data.</text>
</comment>
<organism evidence="12 13">
    <name type="scientific">Methylobrevis pamukkalensis</name>
    <dbReference type="NCBI Taxonomy" id="1439726"/>
    <lineage>
        <taxon>Bacteria</taxon>
        <taxon>Pseudomonadati</taxon>
        <taxon>Pseudomonadota</taxon>
        <taxon>Alphaproteobacteria</taxon>
        <taxon>Hyphomicrobiales</taxon>
        <taxon>Pleomorphomonadaceae</taxon>
        <taxon>Methylobrevis</taxon>
    </lineage>
</organism>
<evidence type="ECO:0000313" key="12">
    <source>
        <dbReference type="EMBL" id="ODN65958.1"/>
    </source>
</evidence>
<evidence type="ECO:0000256" key="1">
    <source>
        <dbReference type="ARBA" id="ARBA00004377"/>
    </source>
</evidence>
<evidence type="ECO:0000256" key="2">
    <source>
        <dbReference type="ARBA" id="ARBA00009477"/>
    </source>
</evidence>
<sequence>MRLIGVELEGLRTLWEKKLVSLQRITASERDAARLTGEKGQLVAAQAQVEGKVSETRLQILQIDQDMRTEVAQELRTIDAEIGEYIERKAAAEDQLVRIDIRAPQTGVIHQLAVHTIGGVIQAGETMMLIVPVADDLRVEARIAPQDIDQVAAGQHAVMRLSAFNQQVTPELAGTVEDISPDLTQDQQTGVSYYTVRIQITPEEIARLGDLRIVPGMPAEAFIQTNSRTILSYLVKPLEDQIERAFREE</sequence>
<dbReference type="GO" id="GO:0015031">
    <property type="term" value="P:protein transport"/>
    <property type="evidence" value="ECO:0007669"/>
    <property type="project" value="InterPro"/>
</dbReference>
<name>A0A1E3GPI6_9HYPH</name>
<keyword evidence="8" id="KW-0472">Membrane</keyword>
<dbReference type="Pfam" id="PF26002">
    <property type="entry name" value="Beta-barrel_AprE"/>
    <property type="match status" value="1"/>
</dbReference>
<dbReference type="Pfam" id="PF25994">
    <property type="entry name" value="HH_AprE"/>
    <property type="match status" value="1"/>
</dbReference>
<evidence type="ECO:0000259" key="11">
    <source>
        <dbReference type="Pfam" id="PF26002"/>
    </source>
</evidence>
<feature type="domain" description="AprE-like beta-barrel" evidence="11">
    <location>
        <begin position="137"/>
        <end position="225"/>
    </location>
</feature>
<dbReference type="PATRIC" id="fig|1439726.3.peg.4774"/>
<evidence type="ECO:0000313" key="13">
    <source>
        <dbReference type="Proteomes" id="UP000094622"/>
    </source>
</evidence>
<dbReference type="PANTHER" id="PTHR30386:SF17">
    <property type="entry name" value="ALKALINE PROTEASE SECRETION PROTEIN APRE"/>
    <property type="match status" value="1"/>
</dbReference>
<keyword evidence="5 9" id="KW-0997">Cell inner membrane</keyword>
<evidence type="ECO:0000256" key="8">
    <source>
        <dbReference type="ARBA" id="ARBA00023136"/>
    </source>
</evidence>
<dbReference type="NCBIfam" id="TIGR01843">
    <property type="entry name" value="type_I_hlyD"/>
    <property type="match status" value="1"/>
</dbReference>
<dbReference type="PRINTS" id="PR01490">
    <property type="entry name" value="RTXTOXIND"/>
</dbReference>
<keyword evidence="3 9" id="KW-0813">Transport</keyword>
<keyword evidence="6" id="KW-0812">Transmembrane</keyword>
<dbReference type="AlphaFoldDB" id="A0A1E3GPI6"/>
<dbReference type="InterPro" id="IPR058982">
    <property type="entry name" value="Beta-barrel_AprE"/>
</dbReference>
<comment type="subcellular location">
    <subcellularLocation>
        <location evidence="1 9">Cell inner membrane</location>
        <topology evidence="1 9">Single-pass membrane protein</topology>
    </subcellularLocation>
</comment>
<keyword evidence="7" id="KW-1133">Transmembrane helix</keyword>
<dbReference type="Proteomes" id="UP000094622">
    <property type="component" value="Unassembled WGS sequence"/>
</dbReference>
<accession>A0A1E3GPI6</accession>
<comment type="similarity">
    <text evidence="2 9">Belongs to the membrane fusion protein (MFP) (TC 8.A.1) family.</text>
</comment>
<proteinExistence type="inferred from homology"/>
<protein>
    <recommendedName>
        <fullName evidence="9">Membrane fusion protein (MFP) family protein</fullName>
    </recommendedName>
</protein>
<dbReference type="PANTHER" id="PTHR30386">
    <property type="entry name" value="MEMBRANE FUSION SUBUNIT OF EMRAB-TOLC MULTIDRUG EFFLUX PUMP"/>
    <property type="match status" value="1"/>
</dbReference>
<evidence type="ECO:0000256" key="6">
    <source>
        <dbReference type="ARBA" id="ARBA00022692"/>
    </source>
</evidence>
<evidence type="ECO:0000256" key="9">
    <source>
        <dbReference type="RuleBase" id="RU365093"/>
    </source>
</evidence>
<feature type="domain" description="AprE-like long alpha-helical hairpin" evidence="10">
    <location>
        <begin position="2"/>
        <end position="95"/>
    </location>
</feature>
<evidence type="ECO:0000259" key="10">
    <source>
        <dbReference type="Pfam" id="PF25994"/>
    </source>
</evidence>
<keyword evidence="4 9" id="KW-1003">Cell membrane</keyword>
<gene>
    <name evidence="12" type="primary">prsE_1</name>
    <name evidence="12" type="ORF">A6302_04477</name>
</gene>
<evidence type="ECO:0000256" key="4">
    <source>
        <dbReference type="ARBA" id="ARBA00022475"/>
    </source>
</evidence>